<dbReference type="CDD" id="cd07398">
    <property type="entry name" value="MPP_YbbF-LpxH"/>
    <property type="match status" value="1"/>
</dbReference>
<name>A0A4V3D218_9BACT</name>
<keyword evidence="3" id="KW-0479">Metal-binding</keyword>
<feature type="domain" description="Calcineurin-like phosphoesterase" evidence="7">
    <location>
        <begin position="14"/>
        <end position="219"/>
    </location>
</feature>
<keyword evidence="9" id="KW-1185">Reference proteome</keyword>
<evidence type="ECO:0000256" key="4">
    <source>
        <dbReference type="ARBA" id="ARBA00022801"/>
    </source>
</evidence>
<organism evidence="8 9">
    <name type="scientific">Algoriphagus boseongensis</name>
    <dbReference type="NCBI Taxonomy" id="1442587"/>
    <lineage>
        <taxon>Bacteria</taxon>
        <taxon>Pseudomonadati</taxon>
        <taxon>Bacteroidota</taxon>
        <taxon>Cytophagia</taxon>
        <taxon>Cytophagales</taxon>
        <taxon>Cyclobacteriaceae</taxon>
        <taxon>Algoriphagus</taxon>
    </lineage>
</organism>
<dbReference type="Proteomes" id="UP000294535">
    <property type="component" value="Unassembled WGS sequence"/>
</dbReference>
<evidence type="ECO:0000256" key="3">
    <source>
        <dbReference type="ARBA" id="ARBA00022723"/>
    </source>
</evidence>
<keyword evidence="2" id="KW-0997">Cell inner membrane</keyword>
<comment type="caution">
    <text evidence="8">The sequence shown here is derived from an EMBL/GenBank/DDBJ whole genome shotgun (WGS) entry which is preliminary data.</text>
</comment>
<dbReference type="InterPro" id="IPR004843">
    <property type="entry name" value="Calcineurin-like_PHP"/>
</dbReference>
<dbReference type="GO" id="GO:0046872">
    <property type="term" value="F:metal ion binding"/>
    <property type="evidence" value="ECO:0007669"/>
    <property type="project" value="UniProtKB-KW"/>
</dbReference>
<evidence type="ECO:0000256" key="5">
    <source>
        <dbReference type="ARBA" id="ARBA00023136"/>
    </source>
</evidence>
<dbReference type="GO" id="GO:0016020">
    <property type="term" value="C:membrane"/>
    <property type="evidence" value="ECO:0007669"/>
    <property type="project" value="GOC"/>
</dbReference>
<dbReference type="InterPro" id="IPR029052">
    <property type="entry name" value="Metallo-depent_PP-like"/>
</dbReference>
<proteinExistence type="predicted"/>
<keyword evidence="5" id="KW-0472">Membrane</keyword>
<sequence length="258" mass="30282">MQSQPLDFSLKGKKIFFASDFHLGAPNTQESKIRERRIIRWLESISDEAAAIFLVGDIFDFWFEYKQVVPKGFIPFISKISQLRDRGIPILFFTGNHDLWMKDYFTQELGIPVYDHPIELVVEGKKILVGHGDGLGPGDQTYKMLKKVFTNSLAQWLFRWFHPDLGIRLAKTWSGYSRISNMEKNENHFLGEDEWLWQYCKEVEKNIHHDLYIFGHRHLPLKLEVTKNSTYFNLGEWVSQNTFLELSSDNVELKTFQG</sequence>
<keyword evidence="6" id="KW-0464">Manganese</keyword>
<dbReference type="OrthoDB" id="9802481at2"/>
<dbReference type="Pfam" id="PF00149">
    <property type="entry name" value="Metallophos"/>
    <property type="match status" value="1"/>
</dbReference>
<evidence type="ECO:0000313" key="8">
    <source>
        <dbReference type="EMBL" id="TDQ16463.1"/>
    </source>
</evidence>
<evidence type="ECO:0000313" key="9">
    <source>
        <dbReference type="Proteomes" id="UP000294535"/>
    </source>
</evidence>
<reference evidence="8 9" key="1">
    <citation type="submission" date="2019-03" db="EMBL/GenBank/DDBJ databases">
        <title>Genomic Encyclopedia of Type Strains, Phase III (KMG-III): the genomes of soil and plant-associated and newly described type strains.</title>
        <authorList>
            <person name="Whitman W."/>
        </authorList>
    </citation>
    <scope>NUCLEOTIDE SEQUENCE [LARGE SCALE GENOMIC DNA]</scope>
    <source>
        <strain evidence="8 9">CECT 8446</strain>
    </source>
</reference>
<evidence type="ECO:0000256" key="6">
    <source>
        <dbReference type="ARBA" id="ARBA00023211"/>
    </source>
</evidence>
<evidence type="ECO:0000256" key="2">
    <source>
        <dbReference type="ARBA" id="ARBA00022519"/>
    </source>
</evidence>
<evidence type="ECO:0000256" key="1">
    <source>
        <dbReference type="ARBA" id="ARBA00022475"/>
    </source>
</evidence>
<keyword evidence="4 8" id="KW-0378">Hydrolase</keyword>
<dbReference type="SUPFAM" id="SSF56300">
    <property type="entry name" value="Metallo-dependent phosphatases"/>
    <property type="match status" value="1"/>
</dbReference>
<dbReference type="AlphaFoldDB" id="A0A4V3D218"/>
<dbReference type="InterPro" id="IPR043461">
    <property type="entry name" value="LpxH-like"/>
</dbReference>
<gene>
    <name evidence="8" type="ORF">DFQ04_2581</name>
</gene>
<evidence type="ECO:0000259" key="7">
    <source>
        <dbReference type="Pfam" id="PF00149"/>
    </source>
</evidence>
<protein>
    <submittedName>
        <fullName evidence="8">UDP-2,3-diacylglucosamine hydrolase</fullName>
    </submittedName>
</protein>
<dbReference type="EMBL" id="SNYF01000007">
    <property type="protein sequence ID" value="TDQ16463.1"/>
    <property type="molecule type" value="Genomic_DNA"/>
</dbReference>
<dbReference type="GO" id="GO:0009245">
    <property type="term" value="P:lipid A biosynthetic process"/>
    <property type="evidence" value="ECO:0007669"/>
    <property type="project" value="TreeGrafter"/>
</dbReference>
<dbReference type="PANTHER" id="PTHR34990:SF1">
    <property type="entry name" value="UDP-2,3-DIACYLGLUCOSAMINE HYDROLASE"/>
    <property type="match status" value="1"/>
</dbReference>
<accession>A0A4V3D218</accession>
<dbReference type="Gene3D" id="3.60.21.10">
    <property type="match status" value="1"/>
</dbReference>
<dbReference type="RefSeq" id="WP_133556427.1">
    <property type="nucleotide sequence ID" value="NZ_SNYF01000007.1"/>
</dbReference>
<dbReference type="PANTHER" id="PTHR34990">
    <property type="entry name" value="UDP-2,3-DIACYLGLUCOSAMINE HYDROLASE-RELATED"/>
    <property type="match status" value="1"/>
</dbReference>
<dbReference type="GO" id="GO:0008758">
    <property type="term" value="F:UDP-2,3-diacylglucosamine hydrolase activity"/>
    <property type="evidence" value="ECO:0007669"/>
    <property type="project" value="TreeGrafter"/>
</dbReference>
<keyword evidence="1" id="KW-1003">Cell membrane</keyword>